<proteinExistence type="predicted"/>
<feature type="region of interest" description="Disordered" evidence="1">
    <location>
        <begin position="1"/>
        <end position="48"/>
    </location>
</feature>
<evidence type="ECO:0000313" key="2">
    <source>
        <dbReference type="EMBL" id="MDP9611541.1"/>
    </source>
</evidence>
<keyword evidence="3" id="KW-1185">Reference proteome</keyword>
<accession>A0ABT9KVZ0</accession>
<reference evidence="2 3" key="1">
    <citation type="submission" date="2023-07" db="EMBL/GenBank/DDBJ databases">
        <title>Sequencing the genomes of 1000 actinobacteria strains.</title>
        <authorList>
            <person name="Klenk H.-P."/>
        </authorList>
    </citation>
    <scope>NUCLEOTIDE SEQUENCE [LARGE SCALE GENOMIC DNA]</scope>
    <source>
        <strain evidence="2 3">DSM 41600</strain>
    </source>
</reference>
<gene>
    <name evidence="2" type="ORF">JOF35_003818</name>
</gene>
<dbReference type="Proteomes" id="UP001234880">
    <property type="component" value="Unassembled WGS sequence"/>
</dbReference>
<dbReference type="RefSeq" id="WP_307110833.1">
    <property type="nucleotide sequence ID" value="NZ_JAURUE010000001.1"/>
</dbReference>
<sequence>MAGYKTTTKAGMAKRPTPAKKTAAKKAAAKKVVAAAKTDGRKMNPRGK</sequence>
<evidence type="ECO:0000313" key="3">
    <source>
        <dbReference type="Proteomes" id="UP001234880"/>
    </source>
</evidence>
<dbReference type="EMBL" id="JAURUE010000001">
    <property type="protein sequence ID" value="MDP9611541.1"/>
    <property type="molecule type" value="Genomic_DNA"/>
</dbReference>
<name>A0ABT9KVZ0_9ACTN</name>
<evidence type="ECO:0000256" key="1">
    <source>
        <dbReference type="SAM" id="MobiDB-lite"/>
    </source>
</evidence>
<comment type="caution">
    <text evidence="2">The sequence shown here is derived from an EMBL/GenBank/DDBJ whole genome shotgun (WGS) entry which is preliminary data.</text>
</comment>
<organism evidence="2 3">
    <name type="scientific">Streptomyces demainii</name>
    <dbReference type="NCBI Taxonomy" id="588122"/>
    <lineage>
        <taxon>Bacteria</taxon>
        <taxon>Bacillati</taxon>
        <taxon>Actinomycetota</taxon>
        <taxon>Actinomycetes</taxon>
        <taxon>Kitasatosporales</taxon>
        <taxon>Streptomycetaceae</taxon>
        <taxon>Streptomyces</taxon>
    </lineage>
</organism>
<protein>
    <submittedName>
        <fullName evidence="2">Topoisomerase IA-like protein</fullName>
    </submittedName>
</protein>